<dbReference type="OrthoDB" id="10452833at2759"/>
<feature type="compositionally biased region" description="Basic and acidic residues" evidence="1">
    <location>
        <begin position="103"/>
        <end position="118"/>
    </location>
</feature>
<evidence type="ECO:0000256" key="1">
    <source>
        <dbReference type="SAM" id="MobiDB-lite"/>
    </source>
</evidence>
<reference evidence="3" key="1">
    <citation type="submission" date="2021-03" db="EMBL/GenBank/DDBJ databases">
        <authorList>
            <person name="Tagirdzhanova G."/>
        </authorList>
    </citation>
    <scope>NUCLEOTIDE SEQUENCE</scope>
</reference>
<sequence>MAVARRIQHTYGTHFLGVPLYNSKSKSQLESFVYRLRNDEYAEGIPQRAFRLPTSFHLNVADLRLETSHDVEAASKILHRLDIQRILKNAAASTATAEISDQLDGKDEQNKTRIDFESSRPASSDVTQRSRGGDFVRGVRREFASAGFKLWAGVQDEQDYVEAKSLHYELLTSRGARITKTFVYVLGTSSGSEGTLNTMPNLFFSVMSTSR</sequence>
<dbReference type="Gene3D" id="3.90.1140.10">
    <property type="entry name" value="Cyclic phosphodiesterase"/>
    <property type="match status" value="1"/>
</dbReference>
<evidence type="ECO:0000313" key="3">
    <source>
        <dbReference type="EMBL" id="CAF9933604.1"/>
    </source>
</evidence>
<proteinExistence type="predicted"/>
<dbReference type="Proteomes" id="UP000664203">
    <property type="component" value="Unassembled WGS sequence"/>
</dbReference>
<feature type="region of interest" description="Disordered" evidence="1">
    <location>
        <begin position="99"/>
        <end position="131"/>
    </location>
</feature>
<dbReference type="AlphaFoldDB" id="A0A8H3FZ64"/>
<feature type="domain" description="A-kinase anchor protein 7-like phosphoesterase" evidence="2">
    <location>
        <begin position="13"/>
        <end position="90"/>
    </location>
</feature>
<dbReference type="Pfam" id="PF10469">
    <property type="entry name" value="AKAP7_NLS"/>
    <property type="match status" value="1"/>
</dbReference>
<gene>
    <name evidence="3" type="ORF">ALECFALPRED_005637</name>
</gene>
<name>A0A8H3FZ64_9LECA</name>
<keyword evidence="4" id="KW-1185">Reference proteome</keyword>
<accession>A0A8H3FZ64</accession>
<evidence type="ECO:0000259" key="2">
    <source>
        <dbReference type="Pfam" id="PF10469"/>
    </source>
</evidence>
<dbReference type="InterPro" id="IPR019510">
    <property type="entry name" value="AKAP7-like_phosphoesterase"/>
</dbReference>
<protein>
    <recommendedName>
        <fullName evidence="2">A-kinase anchor protein 7-like phosphoesterase domain-containing protein</fullName>
    </recommendedName>
</protein>
<comment type="caution">
    <text evidence="3">The sequence shown here is derived from an EMBL/GenBank/DDBJ whole genome shotgun (WGS) entry which is preliminary data.</text>
</comment>
<dbReference type="EMBL" id="CAJPDR010000357">
    <property type="protein sequence ID" value="CAF9933604.1"/>
    <property type="molecule type" value="Genomic_DNA"/>
</dbReference>
<feature type="compositionally biased region" description="Polar residues" evidence="1">
    <location>
        <begin position="120"/>
        <end position="130"/>
    </location>
</feature>
<evidence type="ECO:0000313" key="4">
    <source>
        <dbReference type="Proteomes" id="UP000664203"/>
    </source>
</evidence>
<organism evidence="3 4">
    <name type="scientific">Alectoria fallacina</name>
    <dbReference type="NCBI Taxonomy" id="1903189"/>
    <lineage>
        <taxon>Eukaryota</taxon>
        <taxon>Fungi</taxon>
        <taxon>Dikarya</taxon>
        <taxon>Ascomycota</taxon>
        <taxon>Pezizomycotina</taxon>
        <taxon>Lecanoromycetes</taxon>
        <taxon>OSLEUM clade</taxon>
        <taxon>Lecanoromycetidae</taxon>
        <taxon>Lecanorales</taxon>
        <taxon>Lecanorineae</taxon>
        <taxon>Parmeliaceae</taxon>
        <taxon>Alectoria</taxon>
    </lineage>
</organism>